<name>A0A412IFC5_9BACE</name>
<evidence type="ECO:0000313" key="9">
    <source>
        <dbReference type="Proteomes" id="UP000283341"/>
    </source>
</evidence>
<comment type="subcellular location">
    <subcellularLocation>
        <location evidence="1">Cell outer membrane</location>
    </subcellularLocation>
</comment>
<keyword evidence="5" id="KW-0998">Cell outer membrane</keyword>
<proteinExistence type="inferred from homology"/>
<comment type="similarity">
    <text evidence="2">Belongs to the SusD family.</text>
</comment>
<evidence type="ECO:0000256" key="3">
    <source>
        <dbReference type="ARBA" id="ARBA00022729"/>
    </source>
</evidence>
<evidence type="ECO:0000256" key="4">
    <source>
        <dbReference type="ARBA" id="ARBA00023136"/>
    </source>
</evidence>
<dbReference type="GO" id="GO:0009279">
    <property type="term" value="C:cell outer membrane"/>
    <property type="evidence" value="ECO:0007669"/>
    <property type="project" value="UniProtKB-SubCell"/>
</dbReference>
<dbReference type="Pfam" id="PF07980">
    <property type="entry name" value="SusD_RagB"/>
    <property type="match status" value="1"/>
</dbReference>
<keyword evidence="3" id="KW-0732">Signal</keyword>
<sequence length="564" mass="64520">MKFNKIITALAFSLTLGSCDFLDTVPQDFVAPENFFKNQDEAFMSLTTVYNRLTRQEVYGNVYPLMVVGTDDLGYYDRNTIPVGIYNNNYSTSDPDVLNLWKYLYDGINNANFLLENIDNVPDMNADVKTLYVGEAKFLRAYCYFLLAQCWGDVPYRTKSQQSAIDVDLAKTPQKEVLENVVAEMEEAERMVGEIDEVPAGRINKSAVRGILARVYLKLAGWPVNGGKPMYEKAAYWAKEVNKDKKHQLNPDYKQIFINLASDEVDTKYRESIWEAEFKGNRQDAHQGSGRIGNTIGISNGDNSLSSEGYSYGFISCTINLWDMYNDIDGDGMVDEGFSEGSVNEREHPDARRDWNIAPYRFAKKATGEYIKLNWGYKGVKNINVDGEDKGVFTATQYVQRNAGKYRREYEVITPRDKNQTPINYPILRYADVLLMIAEAENEVNQGPTKAAYDAINEVRKRSIEGVKEVANMDYATFKQLVKDERARELCFEGTRKYDLIRWGDDYQHNMRAVAANTNDSRWDNGKKFAASYANNATDRYKWLPIPNRELGLNKLLEQNNAWK</sequence>
<dbReference type="SUPFAM" id="SSF48452">
    <property type="entry name" value="TPR-like"/>
    <property type="match status" value="1"/>
</dbReference>
<dbReference type="Proteomes" id="UP000283341">
    <property type="component" value="Unassembled WGS sequence"/>
</dbReference>
<evidence type="ECO:0000259" key="6">
    <source>
        <dbReference type="Pfam" id="PF07980"/>
    </source>
</evidence>
<comment type="caution">
    <text evidence="8">The sequence shown here is derived from an EMBL/GenBank/DDBJ whole genome shotgun (WGS) entry which is preliminary data.</text>
</comment>
<dbReference type="EMBL" id="QRVJ01000013">
    <property type="protein sequence ID" value="RGS35606.1"/>
    <property type="molecule type" value="Genomic_DNA"/>
</dbReference>
<dbReference type="InterPro" id="IPR033985">
    <property type="entry name" value="SusD-like_N"/>
</dbReference>
<dbReference type="Gene3D" id="1.25.40.390">
    <property type="match status" value="1"/>
</dbReference>
<evidence type="ECO:0000256" key="1">
    <source>
        <dbReference type="ARBA" id="ARBA00004442"/>
    </source>
</evidence>
<feature type="domain" description="SusD-like N-terminal" evidence="7">
    <location>
        <begin position="85"/>
        <end position="217"/>
    </location>
</feature>
<gene>
    <name evidence="8" type="ORF">DWX97_15440</name>
</gene>
<feature type="domain" description="RagB/SusD" evidence="6">
    <location>
        <begin position="271"/>
        <end position="563"/>
    </location>
</feature>
<reference evidence="8 9" key="1">
    <citation type="submission" date="2018-08" db="EMBL/GenBank/DDBJ databases">
        <title>A genome reference for cultivated species of the human gut microbiota.</title>
        <authorList>
            <person name="Zou Y."/>
            <person name="Xue W."/>
            <person name="Luo G."/>
        </authorList>
    </citation>
    <scope>NUCLEOTIDE SEQUENCE [LARGE SCALE GENOMIC DNA]</scope>
    <source>
        <strain evidence="8 9">AF22-3AC</strain>
    </source>
</reference>
<keyword evidence="4" id="KW-0472">Membrane</keyword>
<dbReference type="AlphaFoldDB" id="A0A412IFC5"/>
<dbReference type="InterPro" id="IPR011990">
    <property type="entry name" value="TPR-like_helical_dom_sf"/>
</dbReference>
<evidence type="ECO:0000256" key="2">
    <source>
        <dbReference type="ARBA" id="ARBA00006275"/>
    </source>
</evidence>
<dbReference type="PROSITE" id="PS51257">
    <property type="entry name" value="PROKAR_LIPOPROTEIN"/>
    <property type="match status" value="1"/>
</dbReference>
<protein>
    <submittedName>
        <fullName evidence="8">RagB/SusD family nutrient uptake outer membrane protein</fullName>
    </submittedName>
</protein>
<evidence type="ECO:0000256" key="5">
    <source>
        <dbReference type="ARBA" id="ARBA00023237"/>
    </source>
</evidence>
<evidence type="ECO:0000313" key="8">
    <source>
        <dbReference type="EMBL" id="RGS35606.1"/>
    </source>
</evidence>
<evidence type="ECO:0000259" key="7">
    <source>
        <dbReference type="Pfam" id="PF14322"/>
    </source>
</evidence>
<dbReference type="InterPro" id="IPR012944">
    <property type="entry name" value="SusD_RagB_dom"/>
</dbReference>
<dbReference type="RefSeq" id="WP_118402978.1">
    <property type="nucleotide sequence ID" value="NZ_JADNFX010000010.1"/>
</dbReference>
<accession>A0A412IFC5</accession>
<organism evidence="8 9">
    <name type="scientific">Bacteroides cellulosilyticus</name>
    <dbReference type="NCBI Taxonomy" id="246787"/>
    <lineage>
        <taxon>Bacteria</taxon>
        <taxon>Pseudomonadati</taxon>
        <taxon>Bacteroidota</taxon>
        <taxon>Bacteroidia</taxon>
        <taxon>Bacteroidales</taxon>
        <taxon>Bacteroidaceae</taxon>
        <taxon>Bacteroides</taxon>
    </lineage>
</organism>
<dbReference type="Pfam" id="PF14322">
    <property type="entry name" value="SusD-like_3"/>
    <property type="match status" value="1"/>
</dbReference>